<protein>
    <submittedName>
        <fullName evidence="8">Glycosyltransferase family 2 protein</fullName>
        <ecNumber evidence="8">2.4.-.-</ecNumber>
    </submittedName>
</protein>
<dbReference type="Gene3D" id="3.90.550.10">
    <property type="entry name" value="Spore Coat Polysaccharide Biosynthesis Protein SpsA, Chain A"/>
    <property type="match status" value="1"/>
</dbReference>
<evidence type="ECO:0000256" key="2">
    <source>
        <dbReference type="ARBA" id="ARBA00022676"/>
    </source>
</evidence>
<keyword evidence="6" id="KW-0472">Membrane</keyword>
<dbReference type="PANTHER" id="PTHR48090">
    <property type="entry name" value="UNDECAPRENYL-PHOSPHATE 4-DEOXY-4-FORMAMIDO-L-ARABINOSE TRANSFERASE-RELATED"/>
    <property type="match status" value="1"/>
</dbReference>
<dbReference type="PANTHER" id="PTHR48090:SF1">
    <property type="entry name" value="PROPHAGE BACTOPRENOL GLUCOSYL TRANSFERASE HOMOLOG"/>
    <property type="match status" value="1"/>
</dbReference>
<dbReference type="CDD" id="cd04187">
    <property type="entry name" value="DPM1_like_bac"/>
    <property type="match status" value="1"/>
</dbReference>
<feature type="domain" description="Glycosyltransferase 2-like" evidence="7">
    <location>
        <begin position="10"/>
        <end position="148"/>
    </location>
</feature>
<dbReference type="SUPFAM" id="SSF53448">
    <property type="entry name" value="Nucleotide-diphospho-sugar transferases"/>
    <property type="match status" value="1"/>
</dbReference>
<reference evidence="8 9" key="1">
    <citation type="submission" date="2023-10" db="EMBL/GenBank/DDBJ databases">
        <title>Virgibacillus halophilus 5B73C genome.</title>
        <authorList>
            <person name="Miliotis G."/>
            <person name="Sengupta P."/>
            <person name="Hameed A."/>
            <person name="Chuvochina M."/>
            <person name="Mcdonagh F."/>
            <person name="Simpson A.C."/>
            <person name="Singh N.K."/>
            <person name="Rekha P.D."/>
            <person name="Raman K."/>
            <person name="Hugenholtz P."/>
            <person name="Venkateswaran K."/>
        </authorList>
    </citation>
    <scope>NUCLEOTIDE SEQUENCE [LARGE SCALE GENOMIC DNA]</scope>
    <source>
        <strain evidence="8 9">5B73C</strain>
    </source>
</reference>
<proteinExistence type="predicted"/>
<evidence type="ECO:0000256" key="5">
    <source>
        <dbReference type="ARBA" id="ARBA00022989"/>
    </source>
</evidence>
<evidence type="ECO:0000313" key="9">
    <source>
        <dbReference type="Proteomes" id="UP001281447"/>
    </source>
</evidence>
<evidence type="ECO:0000313" key="8">
    <source>
        <dbReference type="EMBL" id="MDY0394409.1"/>
    </source>
</evidence>
<gene>
    <name evidence="8" type="ORF">RWE15_08035</name>
</gene>
<evidence type="ECO:0000256" key="6">
    <source>
        <dbReference type="ARBA" id="ARBA00023136"/>
    </source>
</evidence>
<keyword evidence="3 8" id="KW-0808">Transferase</keyword>
<dbReference type="InterPro" id="IPR029044">
    <property type="entry name" value="Nucleotide-diphossugar_trans"/>
</dbReference>
<dbReference type="InterPro" id="IPR001173">
    <property type="entry name" value="Glyco_trans_2-like"/>
</dbReference>
<evidence type="ECO:0000256" key="4">
    <source>
        <dbReference type="ARBA" id="ARBA00022692"/>
    </source>
</evidence>
<dbReference type="InterPro" id="IPR050256">
    <property type="entry name" value="Glycosyltransferase_2"/>
</dbReference>
<keyword evidence="2 8" id="KW-0328">Glycosyltransferase</keyword>
<evidence type="ECO:0000256" key="3">
    <source>
        <dbReference type="ARBA" id="ARBA00022679"/>
    </source>
</evidence>
<dbReference type="EMBL" id="JAWDIP010000003">
    <property type="protein sequence ID" value="MDY0394409.1"/>
    <property type="molecule type" value="Genomic_DNA"/>
</dbReference>
<evidence type="ECO:0000256" key="1">
    <source>
        <dbReference type="ARBA" id="ARBA00004141"/>
    </source>
</evidence>
<keyword evidence="4" id="KW-0812">Transmembrane</keyword>
<comment type="caution">
    <text evidence="8">The sequence shown here is derived from an EMBL/GenBank/DDBJ whole genome shotgun (WGS) entry which is preliminary data.</text>
</comment>
<evidence type="ECO:0000259" key="7">
    <source>
        <dbReference type="Pfam" id="PF00535"/>
    </source>
</evidence>
<keyword evidence="9" id="KW-1185">Reference proteome</keyword>
<organism evidence="8 9">
    <name type="scientific">Tigheibacillus halophilus</name>
    <dbReference type="NCBI Taxonomy" id="361280"/>
    <lineage>
        <taxon>Bacteria</taxon>
        <taxon>Bacillati</taxon>
        <taxon>Bacillota</taxon>
        <taxon>Bacilli</taxon>
        <taxon>Bacillales</taxon>
        <taxon>Bacillaceae</taxon>
        <taxon>Tigheibacillus</taxon>
    </lineage>
</organism>
<dbReference type="GO" id="GO:0016757">
    <property type="term" value="F:glycosyltransferase activity"/>
    <property type="evidence" value="ECO:0007669"/>
    <property type="project" value="UniProtKB-KW"/>
</dbReference>
<accession>A0ABU5C4Z8</accession>
<sequence>MSVNDIPLISVVVPVYGCRTCLKELAHRVTETVDKIPARLELIFINDASPDGAWDLIDEMSSRDTRIKGINFARNFGQHRAITAGIDHAAGDWVVVMDCDLQDKPEEIDRLYRKALEGYDIVFGKRYKRQDKWLKRKGSQLFYKIFDYFTERSSDHMIANYSISNKKGCGWFSQHA</sequence>
<dbReference type="Proteomes" id="UP001281447">
    <property type="component" value="Unassembled WGS sequence"/>
</dbReference>
<comment type="subcellular location">
    <subcellularLocation>
        <location evidence="1">Membrane</location>
        <topology evidence="1">Multi-pass membrane protein</topology>
    </subcellularLocation>
</comment>
<name>A0ABU5C4Z8_9BACI</name>
<keyword evidence="5" id="KW-1133">Transmembrane helix</keyword>
<dbReference type="EC" id="2.4.-.-" evidence="8"/>
<dbReference type="Pfam" id="PF00535">
    <property type="entry name" value="Glycos_transf_2"/>
    <property type="match status" value="1"/>
</dbReference>